<gene>
    <name evidence="2" type="ORF">A3B85_00815</name>
</gene>
<evidence type="ECO:0000256" key="1">
    <source>
        <dbReference type="SAM" id="MobiDB-lite"/>
    </source>
</evidence>
<comment type="caution">
    <text evidence="2">The sequence shown here is derived from an EMBL/GenBank/DDBJ whole genome shotgun (WGS) entry which is preliminary data.</text>
</comment>
<name>A0A1F6W554_9BACT</name>
<feature type="region of interest" description="Disordered" evidence="1">
    <location>
        <begin position="1"/>
        <end position="22"/>
    </location>
</feature>
<dbReference type="Proteomes" id="UP000178374">
    <property type="component" value="Unassembled WGS sequence"/>
</dbReference>
<proteinExistence type="predicted"/>
<protein>
    <submittedName>
        <fullName evidence="2">Uncharacterized protein</fullName>
    </submittedName>
</protein>
<evidence type="ECO:0000313" key="3">
    <source>
        <dbReference type="Proteomes" id="UP000178374"/>
    </source>
</evidence>
<dbReference type="STRING" id="1801750.A3B85_00815"/>
<evidence type="ECO:0000313" key="2">
    <source>
        <dbReference type="EMBL" id="OGI77021.1"/>
    </source>
</evidence>
<organism evidence="2 3">
    <name type="scientific">Candidatus Nomurabacteria bacterium RIFCSPHIGHO2_02_FULL_37_13</name>
    <dbReference type="NCBI Taxonomy" id="1801750"/>
    <lineage>
        <taxon>Bacteria</taxon>
        <taxon>Candidatus Nomuraibacteriota</taxon>
    </lineage>
</organism>
<reference evidence="2 3" key="1">
    <citation type="journal article" date="2016" name="Nat. Commun.">
        <title>Thousands of microbial genomes shed light on interconnected biogeochemical processes in an aquifer system.</title>
        <authorList>
            <person name="Anantharaman K."/>
            <person name="Brown C.T."/>
            <person name="Hug L.A."/>
            <person name="Sharon I."/>
            <person name="Castelle C.J."/>
            <person name="Probst A.J."/>
            <person name="Thomas B.C."/>
            <person name="Singh A."/>
            <person name="Wilkins M.J."/>
            <person name="Karaoz U."/>
            <person name="Brodie E.L."/>
            <person name="Williams K.H."/>
            <person name="Hubbard S.S."/>
            <person name="Banfield J.F."/>
        </authorList>
    </citation>
    <scope>NUCLEOTIDE SEQUENCE [LARGE SCALE GENOMIC DNA]</scope>
</reference>
<sequence length="62" mass="6971">MKSNKKQGSIFKMQSVSGEASPANCSSLKKIIIGIPLLFSKFLRKAFKKLFLLFIFHLEPSP</sequence>
<dbReference type="EMBL" id="MFUA01000015">
    <property type="protein sequence ID" value="OGI77021.1"/>
    <property type="molecule type" value="Genomic_DNA"/>
</dbReference>
<accession>A0A1F6W554</accession>
<dbReference type="AlphaFoldDB" id="A0A1F6W554"/>